<keyword evidence="3" id="KW-1185">Reference proteome</keyword>
<evidence type="ECO:0000313" key="2">
    <source>
        <dbReference type="EMBL" id="TCJ87178.1"/>
    </source>
</evidence>
<feature type="chain" id="PRO_5020316751" evidence="1">
    <location>
        <begin position="22"/>
        <end position="191"/>
    </location>
</feature>
<protein>
    <submittedName>
        <fullName evidence="2">Uncharacterized protein</fullName>
    </submittedName>
</protein>
<feature type="signal peptide" evidence="1">
    <location>
        <begin position="1"/>
        <end position="21"/>
    </location>
</feature>
<name>A0A4R1F5T8_9GAMM</name>
<keyword evidence="1" id="KW-0732">Signal</keyword>
<reference evidence="2 3" key="1">
    <citation type="submission" date="2019-03" db="EMBL/GenBank/DDBJ databases">
        <title>Genomic Encyclopedia of Type Strains, Phase IV (KMG-IV): sequencing the most valuable type-strain genomes for metagenomic binning, comparative biology and taxonomic classification.</title>
        <authorList>
            <person name="Goeker M."/>
        </authorList>
    </citation>
    <scope>NUCLEOTIDE SEQUENCE [LARGE SCALE GENOMIC DNA]</scope>
    <source>
        <strain evidence="2 3">DSM 24830</strain>
    </source>
</reference>
<organism evidence="2 3">
    <name type="scientific">Cocleimonas flava</name>
    <dbReference type="NCBI Taxonomy" id="634765"/>
    <lineage>
        <taxon>Bacteria</taxon>
        <taxon>Pseudomonadati</taxon>
        <taxon>Pseudomonadota</taxon>
        <taxon>Gammaproteobacteria</taxon>
        <taxon>Thiotrichales</taxon>
        <taxon>Thiotrichaceae</taxon>
        <taxon>Cocleimonas</taxon>
    </lineage>
</organism>
<proteinExistence type="predicted"/>
<evidence type="ECO:0000256" key="1">
    <source>
        <dbReference type="SAM" id="SignalP"/>
    </source>
</evidence>
<sequence length="191" mass="21431">MKRLISLLPLLLLLTVFSAEANYYANNEINTYDPVSGYYYKAIVSVGEGKGILSSNKSSGKMTNLAIYDPRSETHKLLFDKSSDRMISFVYFESAYQGNSIQFNGAEVAYNPVIKNNASVPERQPKDKLLIGLKDNEKRVTDLWVSKKDGSELQKVVSVGVGSSWHIDVKNAVIRVVTINNQDLKIQNFSW</sequence>
<gene>
    <name evidence="2" type="ORF">EV695_1681</name>
</gene>
<dbReference type="OrthoDB" id="6400763at2"/>
<dbReference type="EMBL" id="SMFQ01000003">
    <property type="protein sequence ID" value="TCJ87178.1"/>
    <property type="molecule type" value="Genomic_DNA"/>
</dbReference>
<evidence type="ECO:0000313" key="3">
    <source>
        <dbReference type="Proteomes" id="UP000294887"/>
    </source>
</evidence>
<dbReference type="AlphaFoldDB" id="A0A4R1F5T8"/>
<dbReference type="Proteomes" id="UP000294887">
    <property type="component" value="Unassembled WGS sequence"/>
</dbReference>
<comment type="caution">
    <text evidence="2">The sequence shown here is derived from an EMBL/GenBank/DDBJ whole genome shotgun (WGS) entry which is preliminary data.</text>
</comment>
<dbReference type="RefSeq" id="WP_131905476.1">
    <property type="nucleotide sequence ID" value="NZ_BAAAFU010000004.1"/>
</dbReference>
<accession>A0A4R1F5T8</accession>